<feature type="compositionally biased region" description="Acidic residues" evidence="1">
    <location>
        <begin position="214"/>
        <end position="306"/>
    </location>
</feature>
<dbReference type="Pfam" id="PF17265">
    <property type="entry name" value="DUF5331"/>
    <property type="match status" value="1"/>
</dbReference>
<dbReference type="HOGENOM" id="CLU_609508_0_0_3"/>
<feature type="region of interest" description="Disordered" evidence="1">
    <location>
        <begin position="93"/>
        <end position="133"/>
    </location>
</feature>
<dbReference type="STRING" id="203124.Tery_1531"/>
<feature type="compositionally biased region" description="Polar residues" evidence="1">
    <location>
        <begin position="307"/>
        <end position="319"/>
    </location>
</feature>
<dbReference type="RefSeq" id="WP_011611188.1">
    <property type="nucleotide sequence ID" value="NC_008312.1"/>
</dbReference>
<gene>
    <name evidence="2" type="ordered locus">Tery_1531</name>
</gene>
<evidence type="ECO:0000256" key="1">
    <source>
        <dbReference type="SAM" id="MobiDB-lite"/>
    </source>
</evidence>
<feature type="region of interest" description="Disordered" evidence="1">
    <location>
        <begin position="204"/>
        <end position="336"/>
    </location>
</feature>
<feature type="compositionally biased region" description="Polar residues" evidence="1">
    <location>
        <begin position="100"/>
        <end position="110"/>
    </location>
</feature>
<dbReference type="OrthoDB" id="512100at2"/>
<name>Q115L2_TRIEI</name>
<evidence type="ECO:0008006" key="3">
    <source>
        <dbReference type="Google" id="ProtNLM"/>
    </source>
</evidence>
<reference evidence="2" key="1">
    <citation type="submission" date="2006-06" db="EMBL/GenBank/DDBJ databases">
        <title>Complete sequence of Trichodesmium erythraeum IMS101.</title>
        <authorList>
            <consortium name="US DOE Joint Genome Institute"/>
            <person name="Copeland A."/>
            <person name="Lucas S."/>
            <person name="Lapidus A."/>
            <person name="Barry K."/>
            <person name="Detter J.C."/>
            <person name="Glavina del Rio T."/>
            <person name="Hammon N."/>
            <person name="Israni S."/>
            <person name="Dalin E."/>
            <person name="Tice H."/>
            <person name="Pitluck S."/>
            <person name="Kiss H."/>
            <person name="Munk A.C."/>
            <person name="Brettin T."/>
            <person name="Bruce D."/>
            <person name="Han C."/>
            <person name="Tapia R."/>
            <person name="Gilna P."/>
            <person name="Schmutz J."/>
            <person name="Larimer F."/>
            <person name="Land M."/>
            <person name="Hauser L."/>
            <person name="Kyrpides N."/>
            <person name="Kim E."/>
            <person name="Richardson P."/>
        </authorList>
    </citation>
    <scope>NUCLEOTIDE SEQUENCE [LARGE SCALE GENOMIC DNA]</scope>
    <source>
        <strain evidence="2">IMS101</strain>
    </source>
</reference>
<dbReference type="AlphaFoldDB" id="Q115L2"/>
<feature type="compositionally biased region" description="Acidic residues" evidence="1">
    <location>
        <begin position="323"/>
        <end position="336"/>
    </location>
</feature>
<evidence type="ECO:0000313" key="2">
    <source>
        <dbReference type="EMBL" id="ABG50812.1"/>
    </source>
</evidence>
<organism evidence="2">
    <name type="scientific">Trichodesmium erythraeum (strain IMS101)</name>
    <dbReference type="NCBI Taxonomy" id="203124"/>
    <lineage>
        <taxon>Bacteria</taxon>
        <taxon>Bacillati</taxon>
        <taxon>Cyanobacteriota</taxon>
        <taxon>Cyanophyceae</taxon>
        <taxon>Oscillatoriophycideae</taxon>
        <taxon>Oscillatoriales</taxon>
        <taxon>Microcoleaceae</taxon>
        <taxon>Trichodesmium</taxon>
    </lineage>
</organism>
<dbReference type="EMBL" id="CP000393">
    <property type="protein sequence ID" value="ABG50812.1"/>
    <property type="molecule type" value="Genomic_DNA"/>
</dbReference>
<dbReference type="KEGG" id="ter:Tery_1531"/>
<proteinExistence type="predicted"/>
<dbReference type="InterPro" id="IPR020346">
    <property type="entry name" value="Uncharacterised_15.3kDa"/>
</dbReference>
<dbReference type="eggNOG" id="ENOG5032RWX">
    <property type="taxonomic scope" value="Bacteria"/>
</dbReference>
<accession>Q115L2</accession>
<sequence length="415" mass="45113">MVFFKELSTSLKQKWLEYYKKNRPWLILHMTEQNTVQTPDGGRRPVSYLILGILNALEPELEALMFPFSKLKADADSLVEVLGLNFDPDIAIGEKPGSSLDKSTPMNINQIGEDDQEPPGGNSPLMPDTIEDSNDLGTAAAAAITGAAAVAGGVALAAGLNQDFDDLADNDQGDSDFELENDNSSFIELDSDSEADNSLDIEMELPTDKLDTGLDPDSEPDDDFALELDSDSEPDDDFALELDSDSEPDDDFALELDSDSEPDDDFALELDSDSETDDDFALELDSDSETDDDLTGIDLEDFDENSSNDLTQGKDSSNFMVEDIPESLDESGLDELDSDDLDLFGKNSSDEIADIDLSELGNDNEFDDFSSNDLTDLDLDFELDGEESSLDEVALDSLVGDKKSSNDDDLEGLLG</sequence>
<protein>
    <recommendedName>
        <fullName evidence="3">DUF5331 domain-containing protein</fullName>
    </recommendedName>
</protein>